<sequence>MQSKSRYAEHTKLVLNMADQQGLDLPELFMRAEFSPDDLDEAVDRCLGCTQPQACTDGLARGRFENAVPGYCRNSDMLDMLKTP</sequence>
<dbReference type="EMBL" id="FQXC01000003">
    <property type="protein sequence ID" value="SHH63457.1"/>
    <property type="molecule type" value="Genomic_DNA"/>
</dbReference>
<dbReference type="STRING" id="996342.SAMN05443551_2686"/>
<dbReference type="RefSeq" id="WP_143152683.1">
    <property type="nucleotide sequence ID" value="NZ_FQXC01000003.1"/>
</dbReference>
<accession>A0A1M5UKF4</accession>
<proteinExistence type="predicted"/>
<keyword evidence="3" id="KW-1185">Reference proteome</keyword>
<dbReference type="OrthoDB" id="7961152at2"/>
<dbReference type="InterPro" id="IPR045601">
    <property type="entry name" value="DUF6455"/>
</dbReference>
<reference evidence="2 3" key="1">
    <citation type="submission" date="2016-11" db="EMBL/GenBank/DDBJ databases">
        <authorList>
            <person name="Jaros S."/>
            <person name="Januszkiewicz K."/>
            <person name="Wedrychowicz H."/>
        </authorList>
    </citation>
    <scope>NUCLEOTIDE SEQUENCE [LARGE SCALE GENOMIC DNA]</scope>
    <source>
        <strain evidence="2 3">DSM 29431</strain>
    </source>
</reference>
<dbReference type="Pfam" id="PF20056">
    <property type="entry name" value="DUF6455"/>
    <property type="match status" value="1"/>
</dbReference>
<protein>
    <recommendedName>
        <fullName evidence="1">DUF6455 domain-containing protein</fullName>
    </recommendedName>
</protein>
<dbReference type="AlphaFoldDB" id="A0A1M5UKF4"/>
<evidence type="ECO:0000313" key="3">
    <source>
        <dbReference type="Proteomes" id="UP000184221"/>
    </source>
</evidence>
<feature type="domain" description="DUF6455" evidence="1">
    <location>
        <begin position="1"/>
        <end position="83"/>
    </location>
</feature>
<evidence type="ECO:0000313" key="2">
    <source>
        <dbReference type="EMBL" id="SHH63457.1"/>
    </source>
</evidence>
<evidence type="ECO:0000259" key="1">
    <source>
        <dbReference type="Pfam" id="PF20056"/>
    </source>
</evidence>
<name>A0A1M5UKF4_9RHOB</name>
<gene>
    <name evidence="2" type="ORF">SAMN05443551_2686</name>
</gene>
<organism evidence="2 3">
    <name type="scientific">Marivita hallyeonensis</name>
    <dbReference type="NCBI Taxonomy" id="996342"/>
    <lineage>
        <taxon>Bacteria</taxon>
        <taxon>Pseudomonadati</taxon>
        <taxon>Pseudomonadota</taxon>
        <taxon>Alphaproteobacteria</taxon>
        <taxon>Rhodobacterales</taxon>
        <taxon>Roseobacteraceae</taxon>
        <taxon>Marivita</taxon>
    </lineage>
</organism>
<dbReference type="Proteomes" id="UP000184221">
    <property type="component" value="Unassembled WGS sequence"/>
</dbReference>